<proteinExistence type="predicted"/>
<keyword evidence="1" id="KW-0805">Transcription regulation</keyword>
<sequence length="346" mass="38271">MNDADDSKGKRQPTIVEVADRAGVAIGTVSRYLNGQPVRVGNRTQIAQAIHQLGYRRNALAAAMKSELTNTVGFMVPNISEFHAAVLEHLSRLMRQQGRALLTYCHNDDSASVLDLLDFFDSHRVDCLIMDGRSDAADRIQEFVESGTPVIFYDNDADGPAADRVFVENRAASFRAVCHLLDIGHTKVAVLTGDTKVFAGRERYEGYRQALISRGLEINPDYVLDSHWSENEAYSGMLQLLTLPDPPTALYCCNYNIAVGALRRIKERGLKVPDDISFISFDDVPLFRLHESGITAIAQPVAKIAETINSILMTRLSDRSDAHAPNTITLDCDIILRGSTRRYSAS</sequence>
<dbReference type="Gene3D" id="1.10.260.40">
    <property type="entry name" value="lambda repressor-like DNA-binding domains"/>
    <property type="match status" value="1"/>
</dbReference>
<dbReference type="PROSITE" id="PS50932">
    <property type="entry name" value="HTH_LACI_2"/>
    <property type="match status" value="1"/>
</dbReference>
<evidence type="ECO:0000313" key="5">
    <source>
        <dbReference type="EMBL" id="MBI4921894.1"/>
    </source>
</evidence>
<dbReference type="SUPFAM" id="SSF53822">
    <property type="entry name" value="Periplasmic binding protein-like I"/>
    <property type="match status" value="1"/>
</dbReference>
<keyword evidence="3" id="KW-0804">Transcription</keyword>
<keyword evidence="2 5" id="KW-0238">DNA-binding</keyword>
<gene>
    <name evidence="5" type="ORF">HY834_09105</name>
</gene>
<dbReference type="PANTHER" id="PTHR30146:SF109">
    <property type="entry name" value="HTH-TYPE TRANSCRIPTIONAL REGULATOR GALS"/>
    <property type="match status" value="1"/>
</dbReference>
<dbReference type="Pfam" id="PF00356">
    <property type="entry name" value="LacI"/>
    <property type="match status" value="1"/>
</dbReference>
<dbReference type="CDD" id="cd01392">
    <property type="entry name" value="HTH_LacI"/>
    <property type="match status" value="1"/>
</dbReference>
<evidence type="ECO:0000256" key="1">
    <source>
        <dbReference type="ARBA" id="ARBA00023015"/>
    </source>
</evidence>
<dbReference type="CDD" id="cd06267">
    <property type="entry name" value="PBP1_LacI_sugar_binding-like"/>
    <property type="match status" value="1"/>
</dbReference>
<feature type="domain" description="HTH lacI-type" evidence="4">
    <location>
        <begin position="13"/>
        <end position="66"/>
    </location>
</feature>
<dbReference type="SUPFAM" id="SSF47413">
    <property type="entry name" value="lambda repressor-like DNA-binding domains"/>
    <property type="match status" value="1"/>
</dbReference>
<evidence type="ECO:0000313" key="6">
    <source>
        <dbReference type="Proteomes" id="UP000782610"/>
    </source>
</evidence>
<evidence type="ECO:0000259" key="4">
    <source>
        <dbReference type="PROSITE" id="PS50932"/>
    </source>
</evidence>
<reference evidence="5" key="1">
    <citation type="submission" date="2020-07" db="EMBL/GenBank/DDBJ databases">
        <title>Huge and variable diversity of episymbiotic CPR bacteria and DPANN archaea in groundwater ecosystems.</title>
        <authorList>
            <person name="He C.Y."/>
            <person name="Keren R."/>
            <person name="Whittaker M."/>
            <person name="Farag I.F."/>
            <person name="Doudna J."/>
            <person name="Cate J.H.D."/>
            <person name="Banfield J.F."/>
        </authorList>
    </citation>
    <scope>NUCLEOTIDE SEQUENCE</scope>
    <source>
        <strain evidence="5">NC_groundwater_1586_Pr3_B-0.1um_66_15</strain>
    </source>
</reference>
<evidence type="ECO:0000256" key="3">
    <source>
        <dbReference type="ARBA" id="ARBA00023163"/>
    </source>
</evidence>
<organism evidence="5 6">
    <name type="scientific">Devosia nanyangense</name>
    <dbReference type="NCBI Taxonomy" id="1228055"/>
    <lineage>
        <taxon>Bacteria</taxon>
        <taxon>Pseudomonadati</taxon>
        <taxon>Pseudomonadota</taxon>
        <taxon>Alphaproteobacteria</taxon>
        <taxon>Hyphomicrobiales</taxon>
        <taxon>Devosiaceae</taxon>
        <taxon>Devosia</taxon>
    </lineage>
</organism>
<dbReference type="Pfam" id="PF13377">
    <property type="entry name" value="Peripla_BP_3"/>
    <property type="match status" value="1"/>
</dbReference>
<dbReference type="EMBL" id="JACRAF010000025">
    <property type="protein sequence ID" value="MBI4921894.1"/>
    <property type="molecule type" value="Genomic_DNA"/>
</dbReference>
<name>A0A933L0A3_9HYPH</name>
<dbReference type="GO" id="GO:0003700">
    <property type="term" value="F:DNA-binding transcription factor activity"/>
    <property type="evidence" value="ECO:0007669"/>
    <property type="project" value="TreeGrafter"/>
</dbReference>
<dbReference type="Proteomes" id="UP000782610">
    <property type="component" value="Unassembled WGS sequence"/>
</dbReference>
<dbReference type="InterPro" id="IPR000843">
    <property type="entry name" value="HTH_LacI"/>
</dbReference>
<dbReference type="PANTHER" id="PTHR30146">
    <property type="entry name" value="LACI-RELATED TRANSCRIPTIONAL REPRESSOR"/>
    <property type="match status" value="1"/>
</dbReference>
<evidence type="ECO:0000256" key="2">
    <source>
        <dbReference type="ARBA" id="ARBA00023125"/>
    </source>
</evidence>
<dbReference type="SMART" id="SM00354">
    <property type="entry name" value="HTH_LACI"/>
    <property type="match status" value="1"/>
</dbReference>
<dbReference type="AlphaFoldDB" id="A0A933L0A3"/>
<comment type="caution">
    <text evidence="5">The sequence shown here is derived from an EMBL/GenBank/DDBJ whole genome shotgun (WGS) entry which is preliminary data.</text>
</comment>
<accession>A0A933L0A3</accession>
<dbReference type="GO" id="GO:0000976">
    <property type="term" value="F:transcription cis-regulatory region binding"/>
    <property type="evidence" value="ECO:0007669"/>
    <property type="project" value="TreeGrafter"/>
</dbReference>
<dbReference type="InterPro" id="IPR046335">
    <property type="entry name" value="LacI/GalR-like_sensor"/>
</dbReference>
<protein>
    <submittedName>
        <fullName evidence="5">LacI family DNA-binding transcriptional regulator</fullName>
    </submittedName>
</protein>
<dbReference type="Gene3D" id="3.40.50.2300">
    <property type="match status" value="2"/>
</dbReference>
<dbReference type="InterPro" id="IPR028082">
    <property type="entry name" value="Peripla_BP_I"/>
</dbReference>
<dbReference type="InterPro" id="IPR010982">
    <property type="entry name" value="Lambda_DNA-bd_dom_sf"/>
</dbReference>